<keyword evidence="1" id="KW-0472">Membrane</keyword>
<dbReference type="Proteomes" id="UP000826195">
    <property type="component" value="Unassembled WGS sequence"/>
</dbReference>
<protein>
    <submittedName>
        <fullName evidence="2">Uncharacterized protein</fullName>
    </submittedName>
</protein>
<accession>A0AAV7IKW3</accession>
<comment type="caution">
    <text evidence="2">The sequence shown here is derived from an EMBL/GenBank/DDBJ whole genome shotgun (WGS) entry which is preliminary data.</text>
</comment>
<keyword evidence="3" id="KW-1185">Reference proteome</keyword>
<proteinExistence type="predicted"/>
<dbReference type="EMBL" id="JAHXZJ010001119">
    <property type="protein sequence ID" value="KAH0554718.1"/>
    <property type="molecule type" value="Genomic_DNA"/>
</dbReference>
<name>A0AAV7IKW3_COTGL</name>
<sequence>MDDRRKYFIFLFTTLITLISIGSISYLLLSHISTVDVMTARFLDSKKFRVEDCKDIKVFLTDLGGGRFWLKINQFYNVQYYDFEFNYDEEAIESIVSREFDVRHLVKDGRRISFVTNNVCGDYSEFRHLHSVHDYETKTSLLISKNLTVNGIIFNKYHIRNINNGKHIVIELKNTVDTYGEIYYDNLLEAKEVNGIKNGMSINLNINVDYSKNNKILKTDVRIMNILIYWNAVAMLFSGLNQKFNIKIKKLNFAETAGVLFPKEPSMTYTLFGIYRSINNYFSKNRVSVRDNVDIQVAMTTADICLRAVAADCDIKGYTLLLSDVRPSDKLNIAVINYSPLLLNYNLGAREIAHSLGVKYEDCEGIMNRDNSRQSFTWCEETLPEFRNIEEFIEILRMNGKSHRNSHIPLSLNY</sequence>
<evidence type="ECO:0000313" key="2">
    <source>
        <dbReference type="EMBL" id="KAH0554718.1"/>
    </source>
</evidence>
<dbReference type="SUPFAM" id="SSF55486">
    <property type="entry name" value="Metalloproteases ('zincins'), catalytic domain"/>
    <property type="match status" value="1"/>
</dbReference>
<evidence type="ECO:0000313" key="3">
    <source>
        <dbReference type="Proteomes" id="UP000826195"/>
    </source>
</evidence>
<dbReference type="InterPro" id="IPR024079">
    <property type="entry name" value="MetalloPept_cat_dom_sf"/>
</dbReference>
<keyword evidence="1" id="KW-1133">Transmembrane helix</keyword>
<dbReference type="Gene3D" id="3.40.390.10">
    <property type="entry name" value="Collagenase (Catalytic Domain)"/>
    <property type="match status" value="1"/>
</dbReference>
<dbReference type="GO" id="GO:0008237">
    <property type="term" value="F:metallopeptidase activity"/>
    <property type="evidence" value="ECO:0007669"/>
    <property type="project" value="InterPro"/>
</dbReference>
<reference evidence="2 3" key="1">
    <citation type="journal article" date="2021" name="J. Hered.">
        <title>A chromosome-level genome assembly of the parasitoid wasp, Cotesia glomerata (Hymenoptera: Braconidae).</title>
        <authorList>
            <person name="Pinto B.J."/>
            <person name="Weis J.J."/>
            <person name="Gamble T."/>
            <person name="Ode P.J."/>
            <person name="Paul R."/>
            <person name="Zaspel J.M."/>
        </authorList>
    </citation>
    <scope>NUCLEOTIDE SEQUENCE [LARGE SCALE GENOMIC DNA]</scope>
    <source>
        <strain evidence="2">CgM1</strain>
    </source>
</reference>
<keyword evidence="1" id="KW-0812">Transmembrane</keyword>
<organism evidence="2 3">
    <name type="scientific">Cotesia glomerata</name>
    <name type="common">Lepidopteran parasitic wasp</name>
    <name type="synonym">Apanteles glomeratus</name>
    <dbReference type="NCBI Taxonomy" id="32391"/>
    <lineage>
        <taxon>Eukaryota</taxon>
        <taxon>Metazoa</taxon>
        <taxon>Ecdysozoa</taxon>
        <taxon>Arthropoda</taxon>
        <taxon>Hexapoda</taxon>
        <taxon>Insecta</taxon>
        <taxon>Pterygota</taxon>
        <taxon>Neoptera</taxon>
        <taxon>Endopterygota</taxon>
        <taxon>Hymenoptera</taxon>
        <taxon>Apocrita</taxon>
        <taxon>Ichneumonoidea</taxon>
        <taxon>Braconidae</taxon>
        <taxon>Microgastrinae</taxon>
        <taxon>Cotesia</taxon>
    </lineage>
</organism>
<evidence type="ECO:0000256" key="1">
    <source>
        <dbReference type="SAM" id="Phobius"/>
    </source>
</evidence>
<gene>
    <name evidence="2" type="ORF">KQX54_012428</name>
</gene>
<dbReference type="AlphaFoldDB" id="A0AAV7IKW3"/>
<feature type="transmembrane region" description="Helical" evidence="1">
    <location>
        <begin position="7"/>
        <end position="29"/>
    </location>
</feature>